<reference evidence="7 8" key="1">
    <citation type="submission" date="2018-12" db="EMBL/GenBank/DDBJ databases">
        <title>Genome sequencing of Prevotella sp. KCOM 3155 (= JS262).</title>
        <authorList>
            <person name="Kook J.-K."/>
            <person name="Park S.-N."/>
            <person name="Lim Y.K."/>
        </authorList>
    </citation>
    <scope>NUCLEOTIDE SEQUENCE [LARGE SCALE GENOMIC DNA]</scope>
    <source>
        <strain evidence="7 8">KCOM 3155</strain>
    </source>
</reference>
<sequence>MSILCLLVLFFSISISAGRPNNGKRLKVGLVLGGGGAKGATEVGVLKVIDEVGVPIDYIAGTSIGAIVGGLYSVGYSVEQIDSLFRNEKWGDLFVNGNTLELLENMVGYKDSIDFSQLPIPFRCVAADMKKHQEVVLKSGRLAQAMRASMAIPGAFKPVKINGRVLVDGGMFNNLPVDVVRDMGADIVIAIDLTQKKHKTRDFSLKETFGIGGLLDWLVSRPDWKKHNENLELVDIYINPNLEGYDAASFSKKDINRMIEIGVETGNTFRKDLEEVKRRVMLTK</sequence>
<dbReference type="InterPro" id="IPR016035">
    <property type="entry name" value="Acyl_Trfase/lysoPLipase"/>
</dbReference>
<evidence type="ECO:0000256" key="1">
    <source>
        <dbReference type="ARBA" id="ARBA00022801"/>
    </source>
</evidence>
<dbReference type="Pfam" id="PF01734">
    <property type="entry name" value="Patatin"/>
    <property type="match status" value="1"/>
</dbReference>
<dbReference type="PROSITE" id="PS51635">
    <property type="entry name" value="PNPLA"/>
    <property type="match status" value="1"/>
</dbReference>
<feature type="short sequence motif" description="GXSXG" evidence="4">
    <location>
        <begin position="61"/>
        <end position="65"/>
    </location>
</feature>
<keyword evidence="3 4" id="KW-0443">Lipid metabolism</keyword>
<evidence type="ECO:0000313" key="8">
    <source>
        <dbReference type="Proteomes" id="UP000278983"/>
    </source>
</evidence>
<protein>
    <submittedName>
        <fullName evidence="7">Patatin-like phospholipase family protein</fullName>
    </submittedName>
</protein>
<feature type="active site" description="Proton acceptor" evidence="4">
    <location>
        <position position="168"/>
    </location>
</feature>
<feature type="short sequence motif" description="DGA/G" evidence="4">
    <location>
        <begin position="168"/>
        <end position="170"/>
    </location>
</feature>
<dbReference type="GO" id="GO:0016042">
    <property type="term" value="P:lipid catabolic process"/>
    <property type="evidence" value="ECO:0007669"/>
    <property type="project" value="UniProtKB-UniRule"/>
</dbReference>
<name>A0A432LHV9_9BACT</name>
<evidence type="ECO:0000313" key="7">
    <source>
        <dbReference type="EMBL" id="RUL58714.1"/>
    </source>
</evidence>
<comment type="caution">
    <text evidence="7">The sequence shown here is derived from an EMBL/GenBank/DDBJ whole genome shotgun (WGS) entry which is preliminary data.</text>
</comment>
<dbReference type="RefSeq" id="WP_126677810.1">
    <property type="nucleotide sequence ID" value="NZ_RYYU01000001.1"/>
</dbReference>
<dbReference type="Proteomes" id="UP000278983">
    <property type="component" value="Unassembled WGS sequence"/>
</dbReference>
<evidence type="ECO:0000256" key="3">
    <source>
        <dbReference type="ARBA" id="ARBA00023098"/>
    </source>
</evidence>
<feature type="short sequence motif" description="GXGXXG" evidence="4">
    <location>
        <begin position="34"/>
        <end position="39"/>
    </location>
</feature>
<proteinExistence type="predicted"/>
<dbReference type="SUPFAM" id="SSF52151">
    <property type="entry name" value="FabD/lysophospholipase-like"/>
    <property type="match status" value="1"/>
</dbReference>
<feature type="chain" id="PRO_5019382444" evidence="5">
    <location>
        <begin position="18"/>
        <end position="284"/>
    </location>
</feature>
<keyword evidence="8" id="KW-1185">Reference proteome</keyword>
<accession>A0A432LHV9</accession>
<dbReference type="InterPro" id="IPR002641">
    <property type="entry name" value="PNPLA_dom"/>
</dbReference>
<dbReference type="GO" id="GO:0016787">
    <property type="term" value="F:hydrolase activity"/>
    <property type="evidence" value="ECO:0007669"/>
    <property type="project" value="UniProtKB-UniRule"/>
</dbReference>
<dbReference type="AlphaFoldDB" id="A0A432LHV9"/>
<gene>
    <name evidence="7" type="ORF">EHV08_02285</name>
</gene>
<dbReference type="InterPro" id="IPR050301">
    <property type="entry name" value="NTE"/>
</dbReference>
<dbReference type="Gene3D" id="3.40.1090.10">
    <property type="entry name" value="Cytosolic phospholipase A2 catalytic domain"/>
    <property type="match status" value="1"/>
</dbReference>
<keyword evidence="2 4" id="KW-0442">Lipid degradation</keyword>
<keyword evidence="5" id="KW-0732">Signal</keyword>
<evidence type="ECO:0000256" key="5">
    <source>
        <dbReference type="SAM" id="SignalP"/>
    </source>
</evidence>
<keyword evidence="1 4" id="KW-0378">Hydrolase</keyword>
<evidence type="ECO:0000259" key="6">
    <source>
        <dbReference type="PROSITE" id="PS51635"/>
    </source>
</evidence>
<organism evidence="7 8">
    <name type="scientific">Prevotella koreensis</name>
    <dbReference type="NCBI Taxonomy" id="2490854"/>
    <lineage>
        <taxon>Bacteria</taxon>
        <taxon>Pseudomonadati</taxon>
        <taxon>Bacteroidota</taxon>
        <taxon>Bacteroidia</taxon>
        <taxon>Bacteroidales</taxon>
        <taxon>Prevotellaceae</taxon>
        <taxon>Prevotella</taxon>
    </lineage>
</organism>
<dbReference type="CDD" id="cd07205">
    <property type="entry name" value="Pat_PNPLA6_PNPLA7_NTE1_like"/>
    <property type="match status" value="1"/>
</dbReference>
<feature type="signal peptide" evidence="5">
    <location>
        <begin position="1"/>
        <end position="17"/>
    </location>
</feature>
<dbReference type="PANTHER" id="PTHR14226:SF76">
    <property type="entry name" value="NTE FAMILY PROTEIN RSSA"/>
    <property type="match status" value="1"/>
</dbReference>
<dbReference type="OrthoDB" id="9770965at2"/>
<feature type="domain" description="PNPLA" evidence="6">
    <location>
        <begin position="30"/>
        <end position="181"/>
    </location>
</feature>
<evidence type="ECO:0000256" key="4">
    <source>
        <dbReference type="PROSITE-ProRule" id="PRU01161"/>
    </source>
</evidence>
<dbReference type="PANTHER" id="PTHR14226">
    <property type="entry name" value="NEUROPATHY TARGET ESTERASE/SWISS CHEESE D.MELANOGASTER"/>
    <property type="match status" value="1"/>
</dbReference>
<feature type="active site" description="Nucleophile" evidence="4">
    <location>
        <position position="63"/>
    </location>
</feature>
<dbReference type="EMBL" id="RYYU01000001">
    <property type="protein sequence ID" value="RUL58714.1"/>
    <property type="molecule type" value="Genomic_DNA"/>
</dbReference>
<evidence type="ECO:0000256" key="2">
    <source>
        <dbReference type="ARBA" id="ARBA00022963"/>
    </source>
</evidence>